<feature type="region of interest" description="Disordered" evidence="1">
    <location>
        <begin position="1"/>
        <end position="21"/>
    </location>
</feature>
<proteinExistence type="predicted"/>
<dbReference type="InterPro" id="IPR007060">
    <property type="entry name" value="FtsL/DivIC"/>
</dbReference>
<evidence type="ECO:0000313" key="2">
    <source>
        <dbReference type="EMBL" id="CUO15740.1"/>
    </source>
</evidence>
<evidence type="ECO:0000313" key="3">
    <source>
        <dbReference type="Proteomes" id="UP000095706"/>
    </source>
</evidence>
<dbReference type="AlphaFoldDB" id="A0A174CV88"/>
<accession>A0A174CV88</accession>
<dbReference type="Proteomes" id="UP000095706">
    <property type="component" value="Unassembled WGS sequence"/>
</dbReference>
<protein>
    <submittedName>
        <fullName evidence="2">Septum formation initiator</fullName>
    </submittedName>
</protein>
<feature type="compositionally biased region" description="Basic residues" evidence="1">
    <location>
        <begin position="10"/>
        <end position="19"/>
    </location>
</feature>
<gene>
    <name evidence="2" type="ORF">ERS852406_01380</name>
</gene>
<reference evidence="2 3" key="1">
    <citation type="submission" date="2015-09" db="EMBL/GenBank/DDBJ databases">
        <authorList>
            <consortium name="Pathogen Informatics"/>
        </authorList>
    </citation>
    <scope>NUCLEOTIDE SEQUENCE [LARGE SCALE GENOMIC DNA]</scope>
    <source>
        <strain evidence="2 3">2789STDY5608849</strain>
    </source>
</reference>
<dbReference type="EMBL" id="CYYV01000006">
    <property type="protein sequence ID" value="CUO15740.1"/>
    <property type="molecule type" value="Genomic_DNA"/>
</dbReference>
<dbReference type="RefSeq" id="WP_055227256.1">
    <property type="nucleotide sequence ID" value="NZ_CYYV01000006.1"/>
</dbReference>
<dbReference type="Pfam" id="PF04977">
    <property type="entry name" value="DivIC"/>
    <property type="match status" value="1"/>
</dbReference>
<evidence type="ECO:0000256" key="1">
    <source>
        <dbReference type="SAM" id="MobiDB-lite"/>
    </source>
</evidence>
<sequence>MKEREEKNSGRRKKVRKKSRTTEFSITIVLCCLVAVLTVKGISLQQKVNANASRLSSLDSQIEEEKQRTDDITALKEYMQTDEYIEKTAREKLGMVKDNEILFKESQSK</sequence>
<name>A0A174CV88_9FIRM</name>
<organism evidence="2 3">
    <name type="scientific">Fusicatenibacter saccharivorans</name>
    <dbReference type="NCBI Taxonomy" id="1150298"/>
    <lineage>
        <taxon>Bacteria</taxon>
        <taxon>Bacillati</taxon>
        <taxon>Bacillota</taxon>
        <taxon>Clostridia</taxon>
        <taxon>Lachnospirales</taxon>
        <taxon>Lachnospiraceae</taxon>
        <taxon>Fusicatenibacter</taxon>
    </lineage>
</organism>